<sequence>MKVNIYDVAKAANVSIATVSKVINNTGRISDKTKKKVNDIIKELDYKPSLIASALMGKNTRTIGFILPDLANPFFSELARYIEDKANEYDYNVVICSTDYLKEKEDMYISLLMQKNVDGFILASGFEHFETVQKLMDEEVPVVIVARNYPEVPVNLVAIHDYEAGYQATSFLIQQGHQRISIIARDIWSNRERFRGYSDAMKDHQLPIPLEIYYAKESTIQAGHDSLQQIMQESKIAPTAIFACNDMMAVGAIKASQKMGLVVPDDISVIGFDDTLIAQIINPALTTIAQPKKKIANEAVNLLMSAIDGDTQNHTIILKTELIERDSVKKI</sequence>
<reference evidence="5 6" key="1">
    <citation type="submission" date="2019-05" db="EMBL/GenBank/DDBJ databases">
        <title>Psychrobacillus vulpis sp. nov., a new species isolated from feces of a red fox that inhabits in The Tablas de Daimiel Natural Park, Albacete, Spain.</title>
        <authorList>
            <person name="Rodriguez M."/>
            <person name="Reina J.C."/>
            <person name="Bejar V."/>
            <person name="Llamas I."/>
        </authorList>
    </citation>
    <scope>NUCLEOTIDE SEQUENCE [LARGE SCALE GENOMIC DNA]</scope>
    <source>
        <strain evidence="5 6">NHI-2</strain>
    </source>
</reference>
<dbReference type="Pfam" id="PF13377">
    <property type="entry name" value="Peripla_BP_3"/>
    <property type="match status" value="1"/>
</dbReference>
<organism evidence="5 6">
    <name type="scientific">Psychrobacillus soli</name>
    <dbReference type="NCBI Taxonomy" id="1543965"/>
    <lineage>
        <taxon>Bacteria</taxon>
        <taxon>Bacillati</taxon>
        <taxon>Bacillota</taxon>
        <taxon>Bacilli</taxon>
        <taxon>Bacillales</taxon>
        <taxon>Bacillaceae</taxon>
        <taxon>Psychrobacillus</taxon>
    </lineage>
</organism>
<evidence type="ECO:0000256" key="2">
    <source>
        <dbReference type="ARBA" id="ARBA00023125"/>
    </source>
</evidence>
<keyword evidence="1" id="KW-0805">Transcription regulation</keyword>
<dbReference type="OrthoDB" id="9784962at2"/>
<comment type="caution">
    <text evidence="5">The sequence shown here is derived from an EMBL/GenBank/DDBJ whole genome shotgun (WGS) entry which is preliminary data.</text>
</comment>
<dbReference type="GO" id="GO:0003700">
    <property type="term" value="F:DNA-binding transcription factor activity"/>
    <property type="evidence" value="ECO:0007669"/>
    <property type="project" value="TreeGrafter"/>
</dbReference>
<dbReference type="SMART" id="SM00354">
    <property type="entry name" value="HTH_LACI"/>
    <property type="match status" value="1"/>
</dbReference>
<evidence type="ECO:0000259" key="4">
    <source>
        <dbReference type="PROSITE" id="PS50932"/>
    </source>
</evidence>
<dbReference type="EMBL" id="VDGG01000053">
    <property type="protein sequence ID" value="TQR07492.1"/>
    <property type="molecule type" value="Genomic_DNA"/>
</dbReference>
<proteinExistence type="predicted"/>
<dbReference type="SUPFAM" id="SSF47413">
    <property type="entry name" value="lambda repressor-like DNA-binding domains"/>
    <property type="match status" value="1"/>
</dbReference>
<dbReference type="Gene3D" id="1.10.260.40">
    <property type="entry name" value="lambda repressor-like DNA-binding domains"/>
    <property type="match status" value="1"/>
</dbReference>
<dbReference type="Pfam" id="PF00356">
    <property type="entry name" value="LacI"/>
    <property type="match status" value="1"/>
</dbReference>
<name>A0A544SQL1_9BACI</name>
<protein>
    <submittedName>
        <fullName evidence="5">LacI family transcriptional regulator</fullName>
    </submittedName>
</protein>
<evidence type="ECO:0000256" key="3">
    <source>
        <dbReference type="ARBA" id="ARBA00023163"/>
    </source>
</evidence>
<dbReference type="PROSITE" id="PS50932">
    <property type="entry name" value="HTH_LACI_2"/>
    <property type="match status" value="1"/>
</dbReference>
<dbReference type="SUPFAM" id="SSF53822">
    <property type="entry name" value="Periplasmic binding protein-like I"/>
    <property type="match status" value="1"/>
</dbReference>
<accession>A0A544SQL1</accession>
<dbReference type="PANTHER" id="PTHR30146">
    <property type="entry name" value="LACI-RELATED TRANSCRIPTIONAL REPRESSOR"/>
    <property type="match status" value="1"/>
</dbReference>
<dbReference type="GO" id="GO:0000976">
    <property type="term" value="F:transcription cis-regulatory region binding"/>
    <property type="evidence" value="ECO:0007669"/>
    <property type="project" value="TreeGrafter"/>
</dbReference>
<keyword evidence="2" id="KW-0238">DNA-binding</keyword>
<evidence type="ECO:0000313" key="5">
    <source>
        <dbReference type="EMBL" id="TQR07492.1"/>
    </source>
</evidence>
<evidence type="ECO:0000313" key="6">
    <source>
        <dbReference type="Proteomes" id="UP000318937"/>
    </source>
</evidence>
<keyword evidence="3" id="KW-0804">Transcription</keyword>
<evidence type="ECO:0000256" key="1">
    <source>
        <dbReference type="ARBA" id="ARBA00023015"/>
    </source>
</evidence>
<dbReference type="CDD" id="cd06267">
    <property type="entry name" value="PBP1_LacI_sugar_binding-like"/>
    <property type="match status" value="1"/>
</dbReference>
<gene>
    <name evidence="5" type="ORF">FG383_17970</name>
</gene>
<dbReference type="Gene3D" id="3.40.50.2300">
    <property type="match status" value="2"/>
</dbReference>
<dbReference type="InterPro" id="IPR028082">
    <property type="entry name" value="Peripla_BP_I"/>
</dbReference>
<dbReference type="RefSeq" id="WP_142608781.1">
    <property type="nucleotide sequence ID" value="NZ_VDGG01000053.1"/>
</dbReference>
<dbReference type="InterPro" id="IPR010982">
    <property type="entry name" value="Lambda_DNA-bd_dom_sf"/>
</dbReference>
<keyword evidence="6" id="KW-1185">Reference proteome</keyword>
<dbReference type="PROSITE" id="PS00356">
    <property type="entry name" value="HTH_LACI_1"/>
    <property type="match status" value="1"/>
</dbReference>
<dbReference type="InterPro" id="IPR000843">
    <property type="entry name" value="HTH_LacI"/>
</dbReference>
<feature type="domain" description="HTH lacI-type" evidence="4">
    <location>
        <begin position="3"/>
        <end position="57"/>
    </location>
</feature>
<dbReference type="InterPro" id="IPR046335">
    <property type="entry name" value="LacI/GalR-like_sensor"/>
</dbReference>
<dbReference type="AlphaFoldDB" id="A0A544SQL1"/>
<dbReference type="PANTHER" id="PTHR30146:SF109">
    <property type="entry name" value="HTH-TYPE TRANSCRIPTIONAL REGULATOR GALS"/>
    <property type="match status" value="1"/>
</dbReference>
<dbReference type="Proteomes" id="UP000318937">
    <property type="component" value="Unassembled WGS sequence"/>
</dbReference>
<dbReference type="CDD" id="cd01392">
    <property type="entry name" value="HTH_LacI"/>
    <property type="match status" value="1"/>
</dbReference>